<proteinExistence type="predicted"/>
<gene>
    <name evidence="2" type="ORF">MNBD_GAMMA24-374</name>
</gene>
<dbReference type="GO" id="GO:0008757">
    <property type="term" value="F:S-adenosylmethionine-dependent methyltransferase activity"/>
    <property type="evidence" value="ECO:0007669"/>
    <property type="project" value="InterPro"/>
</dbReference>
<evidence type="ECO:0000259" key="1">
    <source>
        <dbReference type="Pfam" id="PF08241"/>
    </source>
</evidence>
<dbReference type="PANTHER" id="PTHR42912:SF80">
    <property type="entry name" value="METHYLTRANSFERASE DOMAIN-CONTAINING PROTEIN"/>
    <property type="match status" value="1"/>
</dbReference>
<organism evidence="2">
    <name type="scientific">hydrothermal vent metagenome</name>
    <dbReference type="NCBI Taxonomy" id="652676"/>
    <lineage>
        <taxon>unclassified sequences</taxon>
        <taxon>metagenomes</taxon>
        <taxon>ecological metagenomes</taxon>
    </lineage>
</organism>
<name>A0A3B1BQZ8_9ZZZZ</name>
<dbReference type="CDD" id="cd02440">
    <property type="entry name" value="AdoMet_MTases"/>
    <property type="match status" value="1"/>
</dbReference>
<dbReference type="PANTHER" id="PTHR42912">
    <property type="entry name" value="METHYLTRANSFERASE"/>
    <property type="match status" value="1"/>
</dbReference>
<sequence>MDVDAYEAWYHTPRGRWIGETEFSQLMQLLPPQINRQTKVSLLDVGCGTGYFTRRFAASGLNTTGLDPDEAAILYAMKQDAGSIYLQGMAESLPFADDSFTYCSAITSLCFVAEPAKALMEMWRVAEKGLLLGLLNRRSLLYRQKQGRGAYQGARWDTLNNVRKWIEILSPQPVELKSATAVFLPGASVAAQILERLLPAALPWGSFLVVYIEKNSVV</sequence>
<feature type="domain" description="Methyltransferase type 11" evidence="1">
    <location>
        <begin position="43"/>
        <end position="129"/>
    </location>
</feature>
<dbReference type="AlphaFoldDB" id="A0A3B1BQZ8"/>
<dbReference type="EMBL" id="UOFZ01000145">
    <property type="protein sequence ID" value="VAX13898.1"/>
    <property type="molecule type" value="Genomic_DNA"/>
</dbReference>
<dbReference type="Pfam" id="PF08241">
    <property type="entry name" value="Methyltransf_11"/>
    <property type="match status" value="1"/>
</dbReference>
<dbReference type="InterPro" id="IPR050508">
    <property type="entry name" value="Methyltransf_Superfamily"/>
</dbReference>
<dbReference type="Gene3D" id="3.40.50.150">
    <property type="entry name" value="Vaccinia Virus protein VP39"/>
    <property type="match status" value="1"/>
</dbReference>
<evidence type="ECO:0000313" key="2">
    <source>
        <dbReference type="EMBL" id="VAX13898.1"/>
    </source>
</evidence>
<reference evidence="2" key="1">
    <citation type="submission" date="2018-06" db="EMBL/GenBank/DDBJ databases">
        <authorList>
            <person name="Zhirakovskaya E."/>
        </authorList>
    </citation>
    <scope>NUCLEOTIDE SEQUENCE</scope>
</reference>
<dbReference type="InterPro" id="IPR013216">
    <property type="entry name" value="Methyltransf_11"/>
</dbReference>
<protein>
    <recommendedName>
        <fullName evidence="1">Methyltransferase type 11 domain-containing protein</fullName>
    </recommendedName>
</protein>
<accession>A0A3B1BQZ8</accession>
<dbReference type="InterPro" id="IPR029063">
    <property type="entry name" value="SAM-dependent_MTases_sf"/>
</dbReference>
<dbReference type="SUPFAM" id="SSF53335">
    <property type="entry name" value="S-adenosyl-L-methionine-dependent methyltransferases"/>
    <property type="match status" value="1"/>
</dbReference>